<dbReference type="InterPro" id="IPR051788">
    <property type="entry name" value="MFS_Transporter"/>
</dbReference>
<keyword evidence="4 5" id="KW-0472">Membrane</keyword>
<comment type="subcellular location">
    <subcellularLocation>
        <location evidence="1">Membrane</location>
        <topology evidence="1">Multi-pass membrane protein</topology>
    </subcellularLocation>
</comment>
<accession>A0ABX0KF93</accession>
<evidence type="ECO:0000256" key="2">
    <source>
        <dbReference type="ARBA" id="ARBA00022692"/>
    </source>
</evidence>
<comment type="caution">
    <text evidence="6">The sequence shown here is derived from an EMBL/GenBank/DDBJ whole genome shotgun (WGS) entry which is preliminary data.</text>
</comment>
<evidence type="ECO:0000256" key="5">
    <source>
        <dbReference type="SAM" id="Phobius"/>
    </source>
</evidence>
<dbReference type="SUPFAM" id="SSF103473">
    <property type="entry name" value="MFS general substrate transporter"/>
    <property type="match status" value="1"/>
</dbReference>
<feature type="transmembrane region" description="Helical" evidence="5">
    <location>
        <begin position="94"/>
        <end position="112"/>
    </location>
</feature>
<evidence type="ECO:0000256" key="3">
    <source>
        <dbReference type="ARBA" id="ARBA00022989"/>
    </source>
</evidence>
<evidence type="ECO:0000313" key="7">
    <source>
        <dbReference type="Proteomes" id="UP000615326"/>
    </source>
</evidence>
<sequence>MLRRARTSTEICFFLAGFGLAAWAALVPFMKVRVGLSDGGLGVLLLCLGLGSVVAMPVSGVLAGRFGCRMVISGAALLAAGFLPLLAVVSAVPMLGVCLLLFGAGVGALDVATNMQGIVVERRAGRPLMSGFHALFSVGGIAGAGGMALLFAVRFSPLAAALSASWVMVLGLGSVWRDVLAEREESGVGPVFAMPRGVVWSLSGICFVSFLAEGAVLDWSGVFLTTVRHVAVGQAGWGFAVFATLMTVGRFLGNRIVGMLGAARVVLLGSGLAMEGFLIVSLIPVTAVAFFGYALVGLGCANIVPISYSAVGRQQVMPDHLAVAAVTMLGYAGILTGPVLIGLLAGVAGLKVAFLVLAGLLVFVAVASGCVETDVGSGEAG</sequence>
<keyword evidence="2 5" id="KW-0812">Transmembrane</keyword>
<name>A0ABX0KF93_9PROT</name>
<feature type="transmembrane region" description="Helical" evidence="5">
    <location>
        <begin position="323"/>
        <end position="346"/>
    </location>
</feature>
<keyword evidence="7" id="KW-1185">Reference proteome</keyword>
<dbReference type="EMBL" id="WOSW01000038">
    <property type="protein sequence ID" value="NHO33786.1"/>
    <property type="molecule type" value="Genomic_DNA"/>
</dbReference>
<feature type="transmembrane region" description="Helical" evidence="5">
    <location>
        <begin position="70"/>
        <end position="88"/>
    </location>
</feature>
<proteinExistence type="predicted"/>
<feature type="transmembrane region" description="Helical" evidence="5">
    <location>
        <begin position="12"/>
        <end position="30"/>
    </location>
</feature>
<dbReference type="Gene3D" id="1.20.1250.20">
    <property type="entry name" value="MFS general substrate transporter like domains"/>
    <property type="match status" value="2"/>
</dbReference>
<protein>
    <submittedName>
        <fullName evidence="6">MFS transporter</fullName>
    </submittedName>
</protein>
<dbReference type="PANTHER" id="PTHR23514:SF13">
    <property type="entry name" value="INNER MEMBRANE PROTEIN YBJJ"/>
    <property type="match status" value="1"/>
</dbReference>
<feature type="transmembrane region" description="Helical" evidence="5">
    <location>
        <begin position="236"/>
        <end position="253"/>
    </location>
</feature>
<feature type="transmembrane region" description="Helical" evidence="5">
    <location>
        <begin position="352"/>
        <end position="371"/>
    </location>
</feature>
<dbReference type="Proteomes" id="UP000615326">
    <property type="component" value="Unassembled WGS sequence"/>
</dbReference>
<gene>
    <name evidence="6" type="ORF">GOB84_14740</name>
</gene>
<dbReference type="RefSeq" id="WP_173578254.1">
    <property type="nucleotide sequence ID" value="NZ_WOSW01000038.1"/>
</dbReference>
<feature type="transmembrane region" description="Helical" evidence="5">
    <location>
        <begin position="42"/>
        <end position="63"/>
    </location>
</feature>
<feature type="transmembrane region" description="Helical" evidence="5">
    <location>
        <begin position="197"/>
        <end position="216"/>
    </location>
</feature>
<reference evidence="6 7" key="1">
    <citation type="journal article" date="2020" name="Int. J. Syst. Evol. Microbiol.">
        <title>Novel acetic acid bacteria from cider fermentations: Acetobacter conturbans sp. nov. and Acetobacter fallax sp. nov.</title>
        <authorList>
            <person name="Sombolestani A.S."/>
            <person name="Cleenwerck I."/>
            <person name="Cnockaert M."/>
            <person name="Borremans W."/>
            <person name="Wieme A.D."/>
            <person name="De Vuyst L."/>
            <person name="Vandamme P."/>
        </authorList>
    </citation>
    <scope>NUCLEOTIDE SEQUENCE [LARGE SCALE GENOMIC DNA]</scope>
    <source>
        <strain evidence="6 7">LMG 1637</strain>
    </source>
</reference>
<dbReference type="InterPro" id="IPR036259">
    <property type="entry name" value="MFS_trans_sf"/>
</dbReference>
<dbReference type="InterPro" id="IPR011701">
    <property type="entry name" value="MFS"/>
</dbReference>
<evidence type="ECO:0000313" key="6">
    <source>
        <dbReference type="EMBL" id="NHO33786.1"/>
    </source>
</evidence>
<dbReference type="Pfam" id="PF07690">
    <property type="entry name" value="MFS_1"/>
    <property type="match status" value="1"/>
</dbReference>
<dbReference type="PANTHER" id="PTHR23514">
    <property type="entry name" value="BYPASS OF STOP CODON PROTEIN 6"/>
    <property type="match status" value="1"/>
</dbReference>
<feature type="transmembrane region" description="Helical" evidence="5">
    <location>
        <begin position="132"/>
        <end position="152"/>
    </location>
</feature>
<feature type="transmembrane region" description="Helical" evidence="5">
    <location>
        <begin position="290"/>
        <end position="311"/>
    </location>
</feature>
<feature type="transmembrane region" description="Helical" evidence="5">
    <location>
        <begin position="158"/>
        <end position="176"/>
    </location>
</feature>
<evidence type="ECO:0000256" key="4">
    <source>
        <dbReference type="ARBA" id="ARBA00023136"/>
    </source>
</evidence>
<dbReference type="CDD" id="cd17393">
    <property type="entry name" value="MFS_MosC_like"/>
    <property type="match status" value="1"/>
</dbReference>
<keyword evidence="3 5" id="KW-1133">Transmembrane helix</keyword>
<organism evidence="6 7">
    <name type="scientific">Acetobacter fallax</name>
    <dbReference type="NCBI Taxonomy" id="1737473"/>
    <lineage>
        <taxon>Bacteria</taxon>
        <taxon>Pseudomonadati</taxon>
        <taxon>Pseudomonadota</taxon>
        <taxon>Alphaproteobacteria</taxon>
        <taxon>Acetobacterales</taxon>
        <taxon>Acetobacteraceae</taxon>
        <taxon>Acetobacter</taxon>
    </lineage>
</organism>
<evidence type="ECO:0000256" key="1">
    <source>
        <dbReference type="ARBA" id="ARBA00004141"/>
    </source>
</evidence>
<feature type="transmembrane region" description="Helical" evidence="5">
    <location>
        <begin position="265"/>
        <end position="284"/>
    </location>
</feature>